<reference evidence="1" key="1">
    <citation type="submission" date="2018-05" db="EMBL/GenBank/DDBJ databases">
        <authorList>
            <person name="Lanie J.A."/>
            <person name="Ng W.-L."/>
            <person name="Kazmierczak K.M."/>
            <person name="Andrzejewski T.M."/>
            <person name="Davidsen T.M."/>
            <person name="Wayne K.J."/>
            <person name="Tettelin H."/>
            <person name="Glass J.I."/>
            <person name="Rusch D."/>
            <person name="Podicherti R."/>
            <person name="Tsui H.-C.T."/>
            <person name="Winkler M.E."/>
        </authorList>
    </citation>
    <scope>NUCLEOTIDE SEQUENCE</scope>
</reference>
<accession>A0A382T7U5</accession>
<dbReference type="InterPro" id="IPR015421">
    <property type="entry name" value="PyrdxlP-dep_Trfase_major"/>
</dbReference>
<dbReference type="SUPFAM" id="SSF53383">
    <property type="entry name" value="PLP-dependent transferases"/>
    <property type="match status" value="1"/>
</dbReference>
<sequence length="151" mass="16748">MMNPSQASDTMEMTTSRRQFLRSSSALLIGAAASTTQVARAQQYTANPIEENYWTLVRSKFAFSEALVPMNAANLCPSFREVAETVQTLTYDIDRDCSFNNRAKFGDLLESSRNLIAEQLNVSAEEIALVRNTSEANNIINNGIQLNEGDE</sequence>
<evidence type="ECO:0008006" key="2">
    <source>
        <dbReference type="Google" id="ProtNLM"/>
    </source>
</evidence>
<dbReference type="PROSITE" id="PS51318">
    <property type="entry name" value="TAT"/>
    <property type="match status" value="1"/>
</dbReference>
<dbReference type="Gene3D" id="3.40.640.10">
    <property type="entry name" value="Type I PLP-dependent aspartate aminotransferase-like (Major domain)"/>
    <property type="match status" value="1"/>
</dbReference>
<dbReference type="AlphaFoldDB" id="A0A382T7U5"/>
<evidence type="ECO:0000313" key="1">
    <source>
        <dbReference type="EMBL" id="SVD18214.1"/>
    </source>
</evidence>
<dbReference type="InterPro" id="IPR006311">
    <property type="entry name" value="TAT_signal"/>
</dbReference>
<protein>
    <recommendedName>
        <fullName evidence="2">Aminotransferase class V domain-containing protein</fullName>
    </recommendedName>
</protein>
<dbReference type="InterPro" id="IPR015424">
    <property type="entry name" value="PyrdxlP-dep_Trfase"/>
</dbReference>
<organism evidence="1">
    <name type="scientific">marine metagenome</name>
    <dbReference type="NCBI Taxonomy" id="408172"/>
    <lineage>
        <taxon>unclassified sequences</taxon>
        <taxon>metagenomes</taxon>
        <taxon>ecological metagenomes</taxon>
    </lineage>
</organism>
<proteinExistence type="predicted"/>
<feature type="non-terminal residue" evidence="1">
    <location>
        <position position="151"/>
    </location>
</feature>
<gene>
    <name evidence="1" type="ORF">METZ01_LOCUS371068</name>
</gene>
<dbReference type="EMBL" id="UINC01134585">
    <property type="protein sequence ID" value="SVD18214.1"/>
    <property type="molecule type" value="Genomic_DNA"/>
</dbReference>
<name>A0A382T7U5_9ZZZZ</name>